<evidence type="ECO:0000256" key="1">
    <source>
        <dbReference type="SAM" id="MobiDB-lite"/>
    </source>
</evidence>
<feature type="transmembrane region" description="Helical" evidence="2">
    <location>
        <begin position="200"/>
        <end position="220"/>
    </location>
</feature>
<dbReference type="EMBL" id="RFFI01000236">
    <property type="protein sequence ID" value="RMI01669.1"/>
    <property type="molecule type" value="Genomic_DNA"/>
</dbReference>
<feature type="transmembrane region" description="Helical" evidence="2">
    <location>
        <begin position="54"/>
        <end position="73"/>
    </location>
</feature>
<evidence type="ECO:0000313" key="5">
    <source>
        <dbReference type="Proteomes" id="UP000269289"/>
    </source>
</evidence>
<feature type="transmembrane region" description="Helical" evidence="2">
    <location>
        <begin position="134"/>
        <end position="155"/>
    </location>
</feature>
<gene>
    <name evidence="4" type="ORF">EBM89_20475</name>
</gene>
<evidence type="ECO:0000313" key="4">
    <source>
        <dbReference type="EMBL" id="RMI01669.1"/>
    </source>
</evidence>
<evidence type="ECO:0000259" key="3">
    <source>
        <dbReference type="Pfam" id="PF01757"/>
    </source>
</evidence>
<dbReference type="GO" id="GO:0016747">
    <property type="term" value="F:acyltransferase activity, transferring groups other than amino-acyl groups"/>
    <property type="evidence" value="ECO:0007669"/>
    <property type="project" value="InterPro"/>
</dbReference>
<feature type="transmembrane region" description="Helical" evidence="2">
    <location>
        <begin position="175"/>
        <end position="193"/>
    </location>
</feature>
<feature type="transmembrane region" description="Helical" evidence="2">
    <location>
        <begin position="93"/>
        <end position="114"/>
    </location>
</feature>
<keyword evidence="5" id="KW-1185">Reference proteome</keyword>
<dbReference type="Pfam" id="PF01757">
    <property type="entry name" value="Acyl_transf_3"/>
    <property type="match status" value="1"/>
</dbReference>
<reference evidence="4 5" key="1">
    <citation type="submission" date="2018-10" db="EMBL/GenBank/DDBJ databases">
        <title>Isolation, diversity and antifungal activity of actinobacteria from wheat.</title>
        <authorList>
            <person name="Han C."/>
        </authorList>
    </citation>
    <scope>NUCLEOTIDE SEQUENCE [LARGE SCALE GENOMIC DNA]</scope>
    <source>
        <strain evidence="4 5">NEAU-YY56</strain>
    </source>
</reference>
<keyword evidence="2" id="KW-0812">Transmembrane</keyword>
<feature type="transmembrane region" description="Helical" evidence="2">
    <location>
        <begin position="391"/>
        <end position="411"/>
    </location>
</feature>
<feature type="transmembrane region" description="Helical" evidence="2">
    <location>
        <begin position="356"/>
        <end position="379"/>
    </location>
</feature>
<protein>
    <recommendedName>
        <fullName evidence="3">Acyltransferase 3 domain-containing protein</fullName>
    </recommendedName>
</protein>
<feature type="transmembrane region" description="Helical" evidence="2">
    <location>
        <begin position="315"/>
        <end position="335"/>
    </location>
</feature>
<name>A0A3M2IKI6_9CELL</name>
<sequence>MPTVQHAPTRPAPPAPVRPRPLAPAGTSGRPSGPSRPGTLARPAAPVRPARDPFVDGVRALGTVLVVALHWLMVEATWDGADLVVGNALGHGWAWLLTWLQPLPLLFFAAGAAARYDLARNPREPGWRFAGTRLLRMAPPVVVLAVVWVGLTALLPAAGVPEGAVDRVARIVPQPLWFLAVQLGLLALAPTLLRALHRWGGARVLLVAAALPVVVDLLRFSDELPVPGAPNVLLVWAVPFLGGLLHAEHRLRAQRHPSAHPGRPVRATGAERGALAALAGTGLAATVLLLAVGPYPVSLIGMPGDTISNLAPPTAPVVGFAVAQVALALLARDALGRWATRSRLVRWVGARSMGLYLWHLTAMFAVAGVVLLAAGRVLPEPWTWDWWTSRPAYLGAAAVVLVGLVALATRVERWLAPARRPARVGAPS</sequence>
<keyword evidence="2" id="KW-1133">Transmembrane helix</keyword>
<comment type="caution">
    <text evidence="4">The sequence shown here is derived from an EMBL/GenBank/DDBJ whole genome shotgun (WGS) entry which is preliminary data.</text>
</comment>
<accession>A0A3M2IKI6</accession>
<proteinExistence type="predicted"/>
<organism evidence="4 5">
    <name type="scientific">Cellulomonas triticagri</name>
    <dbReference type="NCBI Taxonomy" id="2483352"/>
    <lineage>
        <taxon>Bacteria</taxon>
        <taxon>Bacillati</taxon>
        <taxon>Actinomycetota</taxon>
        <taxon>Actinomycetes</taxon>
        <taxon>Micrococcales</taxon>
        <taxon>Cellulomonadaceae</taxon>
        <taxon>Cellulomonas</taxon>
    </lineage>
</organism>
<feature type="region of interest" description="Disordered" evidence="1">
    <location>
        <begin position="1"/>
        <end position="47"/>
    </location>
</feature>
<feature type="transmembrane region" description="Helical" evidence="2">
    <location>
        <begin position="226"/>
        <end position="245"/>
    </location>
</feature>
<dbReference type="OrthoDB" id="8206682at2"/>
<dbReference type="InterPro" id="IPR002656">
    <property type="entry name" value="Acyl_transf_3_dom"/>
</dbReference>
<feature type="compositionally biased region" description="Pro residues" evidence="1">
    <location>
        <begin position="10"/>
        <end position="22"/>
    </location>
</feature>
<feature type="domain" description="Acyltransferase 3" evidence="3">
    <location>
        <begin position="53"/>
        <end position="407"/>
    </location>
</feature>
<dbReference type="RefSeq" id="WP_122151394.1">
    <property type="nucleotide sequence ID" value="NZ_RFFI01000236.1"/>
</dbReference>
<dbReference type="Proteomes" id="UP000269289">
    <property type="component" value="Unassembled WGS sequence"/>
</dbReference>
<feature type="transmembrane region" description="Helical" evidence="2">
    <location>
        <begin position="273"/>
        <end position="295"/>
    </location>
</feature>
<dbReference type="AlphaFoldDB" id="A0A3M2IKI6"/>
<keyword evidence="2" id="KW-0472">Membrane</keyword>
<evidence type="ECO:0000256" key="2">
    <source>
        <dbReference type="SAM" id="Phobius"/>
    </source>
</evidence>